<evidence type="ECO:0000313" key="2">
    <source>
        <dbReference type="Proteomes" id="UP000202888"/>
    </source>
</evidence>
<proteinExistence type="predicted"/>
<sequence length="150" mass="17591">MIYSLSPVLWSFQDVERQTGLRIWEEMISNVEGTGIRLFAAKYNQFVFDAVHPSIPLCDHFNVLEPLDATINFHKNSYTIVIITEDSFDVLFSERASERTIADVEELINNCAERWNEDRLCTHEQRYTIEWCSASQDYIINTVTFDRKWG</sequence>
<dbReference type="RefSeq" id="YP_009201113.1">
    <property type="nucleotide sequence ID" value="NC_028829.1"/>
</dbReference>
<reference evidence="1 2" key="1">
    <citation type="journal article" date="2016" name="Genom Data">
        <title>Complete genome sequence of a giant Vibrio phage ValKK3 infecting Vibrio alginolyticus.</title>
        <authorList>
            <person name="Lal T.M."/>
            <person name="Sano M."/>
            <person name="Hatai K."/>
            <person name="Ransangan J."/>
        </authorList>
    </citation>
    <scope>NUCLEOTIDE SEQUENCE [LARGE SCALE GENOMIC DNA]</scope>
</reference>
<organism evidence="1 2">
    <name type="scientific">Vibrio phage ValKK3</name>
    <dbReference type="NCBI Taxonomy" id="1610855"/>
    <lineage>
        <taxon>Viruses</taxon>
        <taxon>Duplodnaviria</taxon>
        <taxon>Heunggongvirae</taxon>
        <taxon>Uroviricota</taxon>
        <taxon>Caudoviricetes</taxon>
        <taxon>Pantevenvirales</taxon>
        <taxon>Straboviridae</taxon>
        <taxon>Schizotequatrovirus</taxon>
        <taxon>Schizotequatrovirus valkk3</taxon>
    </lineage>
</organism>
<dbReference type="GeneID" id="26628336"/>
<dbReference type="EMBL" id="KP671755">
    <property type="protein sequence ID" value="AJT60851.1"/>
    <property type="molecule type" value="Genomic_DNA"/>
</dbReference>
<name>A0A0D4DAI7_9CAUD</name>
<accession>A0A0D4DAI7</accession>
<protein>
    <submittedName>
        <fullName evidence="1">Uncharacterized protein</fullName>
    </submittedName>
</protein>
<dbReference type="OrthoDB" id="17070at10239"/>
<keyword evidence="2" id="KW-1185">Reference proteome</keyword>
<evidence type="ECO:0000313" key="1">
    <source>
        <dbReference type="EMBL" id="AJT60851.1"/>
    </source>
</evidence>
<dbReference type="Proteomes" id="UP000202888">
    <property type="component" value="Segment"/>
</dbReference>
<dbReference type="KEGG" id="vg:26628336"/>